<dbReference type="EMBL" id="SOHE01000047">
    <property type="protein sequence ID" value="TFD49808.1"/>
    <property type="molecule type" value="Genomic_DNA"/>
</dbReference>
<dbReference type="SUPFAM" id="SSF110296">
    <property type="entry name" value="Oligoxyloglucan reducing end-specific cellobiohydrolase"/>
    <property type="match status" value="1"/>
</dbReference>
<dbReference type="RefSeq" id="WP_134519559.1">
    <property type="nucleotide sequence ID" value="NZ_SOHE01000047.1"/>
</dbReference>
<accession>A0A4R9A0W6</accession>
<evidence type="ECO:0000313" key="1">
    <source>
        <dbReference type="EMBL" id="TFD49808.1"/>
    </source>
</evidence>
<protein>
    <recommendedName>
        <fullName evidence="3">Exo-alpha-sialidase</fullName>
    </recommendedName>
</protein>
<comment type="caution">
    <text evidence="1">The sequence shown here is derived from an EMBL/GenBank/DDBJ whole genome shotgun (WGS) entry which is preliminary data.</text>
</comment>
<evidence type="ECO:0000313" key="2">
    <source>
        <dbReference type="Proteomes" id="UP000297447"/>
    </source>
</evidence>
<organism evidence="1 2">
    <name type="scientific">Cryobacterium frigoriphilum</name>
    <dbReference type="NCBI Taxonomy" id="1259150"/>
    <lineage>
        <taxon>Bacteria</taxon>
        <taxon>Bacillati</taxon>
        <taxon>Actinomycetota</taxon>
        <taxon>Actinomycetes</taxon>
        <taxon>Micrococcales</taxon>
        <taxon>Microbacteriaceae</taxon>
        <taxon>Cryobacterium</taxon>
    </lineage>
</organism>
<dbReference type="Proteomes" id="UP000297447">
    <property type="component" value="Unassembled WGS sequence"/>
</dbReference>
<sequence length="249" mass="25636">MTTAVASTRIITALNDTVAWRATTGPCPETAASPEYTLDGGLTWTSTNATGPTGITALQSITVEDDGIASMIGLSGEGCSPEFIKTFIAGDNYRSYPDQLDDAWIIDPADRSVFQTAGGEIAAPCAEVIAVAPRDSSSAAVLCAEQTLFITDDSAATWSDPVPISGAVNLSVAETGYRIATVGKAECAGVQLSTLSAEGVIVVTSCVDDERSASELSSSIGISEVDGALWVWVGDIVKKSLDGGATWES</sequence>
<gene>
    <name evidence="1" type="ORF">E3T55_10665</name>
</gene>
<reference evidence="1 2" key="1">
    <citation type="submission" date="2019-03" db="EMBL/GenBank/DDBJ databases">
        <title>Genomics of glacier-inhabiting Cryobacterium strains.</title>
        <authorList>
            <person name="Liu Q."/>
            <person name="Xin Y.-H."/>
        </authorList>
    </citation>
    <scope>NUCLEOTIDE SEQUENCE [LARGE SCALE GENOMIC DNA]</scope>
    <source>
        <strain evidence="1 2">Hh14</strain>
    </source>
</reference>
<dbReference type="OrthoDB" id="3821622at2"/>
<dbReference type="AlphaFoldDB" id="A0A4R9A0W6"/>
<keyword evidence="2" id="KW-1185">Reference proteome</keyword>
<name>A0A4R9A0W6_9MICO</name>
<proteinExistence type="predicted"/>
<evidence type="ECO:0008006" key="3">
    <source>
        <dbReference type="Google" id="ProtNLM"/>
    </source>
</evidence>